<accession>A0A822ZA13</accession>
<dbReference type="EMBL" id="DUZY01000005">
    <property type="protein sequence ID" value="DAD41922.1"/>
    <property type="molecule type" value="Genomic_DNA"/>
</dbReference>
<gene>
    <name evidence="2" type="ORF">HUJ06_016245</name>
</gene>
<proteinExistence type="predicted"/>
<name>A0A822ZA13_NELNU</name>
<sequence>MVRERGEPTYLDRGKLKGKLDGKQLLRPSPRKLKGNQTEHHTQTCINTRVLILLISSQFLARDTYIRHLTVC</sequence>
<evidence type="ECO:0000256" key="1">
    <source>
        <dbReference type="SAM" id="MobiDB-lite"/>
    </source>
</evidence>
<reference evidence="2 3" key="1">
    <citation type="journal article" date="2020" name="Mol. Biol. Evol.">
        <title>Distinct Expression and Methylation Patterns for Genes with Different Fates following a Single Whole-Genome Duplication in Flowering Plants.</title>
        <authorList>
            <person name="Shi T."/>
            <person name="Rahmani R.S."/>
            <person name="Gugger P.F."/>
            <person name="Wang M."/>
            <person name="Li H."/>
            <person name="Zhang Y."/>
            <person name="Li Z."/>
            <person name="Wang Q."/>
            <person name="Van de Peer Y."/>
            <person name="Marchal K."/>
            <person name="Chen J."/>
        </authorList>
    </citation>
    <scope>NUCLEOTIDE SEQUENCE [LARGE SCALE GENOMIC DNA]</scope>
    <source>
        <tissue evidence="2">Leaf</tissue>
    </source>
</reference>
<comment type="caution">
    <text evidence="2">The sequence shown here is derived from an EMBL/GenBank/DDBJ whole genome shotgun (WGS) entry which is preliminary data.</text>
</comment>
<protein>
    <submittedName>
        <fullName evidence="2">Uncharacterized protein</fullName>
    </submittedName>
</protein>
<organism evidence="2 3">
    <name type="scientific">Nelumbo nucifera</name>
    <name type="common">Sacred lotus</name>
    <dbReference type="NCBI Taxonomy" id="4432"/>
    <lineage>
        <taxon>Eukaryota</taxon>
        <taxon>Viridiplantae</taxon>
        <taxon>Streptophyta</taxon>
        <taxon>Embryophyta</taxon>
        <taxon>Tracheophyta</taxon>
        <taxon>Spermatophyta</taxon>
        <taxon>Magnoliopsida</taxon>
        <taxon>Proteales</taxon>
        <taxon>Nelumbonaceae</taxon>
        <taxon>Nelumbo</taxon>
    </lineage>
</organism>
<dbReference type="AlphaFoldDB" id="A0A822ZA13"/>
<evidence type="ECO:0000313" key="3">
    <source>
        <dbReference type="Proteomes" id="UP000607653"/>
    </source>
</evidence>
<keyword evidence="3" id="KW-1185">Reference proteome</keyword>
<feature type="region of interest" description="Disordered" evidence="1">
    <location>
        <begin position="21"/>
        <end position="40"/>
    </location>
</feature>
<evidence type="ECO:0000313" key="2">
    <source>
        <dbReference type="EMBL" id="DAD41922.1"/>
    </source>
</evidence>
<dbReference type="Proteomes" id="UP000607653">
    <property type="component" value="Unassembled WGS sequence"/>
</dbReference>